<gene>
    <name evidence="2" type="ORF">SO802_005739</name>
</gene>
<comment type="caution">
    <text evidence="2">The sequence shown here is derived from an EMBL/GenBank/DDBJ whole genome shotgun (WGS) entry which is preliminary data.</text>
</comment>
<feature type="region of interest" description="Disordered" evidence="1">
    <location>
        <begin position="333"/>
        <end position="389"/>
    </location>
</feature>
<evidence type="ECO:0000256" key="1">
    <source>
        <dbReference type="SAM" id="MobiDB-lite"/>
    </source>
</evidence>
<organism evidence="2 3">
    <name type="scientific">Lithocarpus litseifolius</name>
    <dbReference type="NCBI Taxonomy" id="425828"/>
    <lineage>
        <taxon>Eukaryota</taxon>
        <taxon>Viridiplantae</taxon>
        <taxon>Streptophyta</taxon>
        <taxon>Embryophyta</taxon>
        <taxon>Tracheophyta</taxon>
        <taxon>Spermatophyta</taxon>
        <taxon>Magnoliopsida</taxon>
        <taxon>eudicotyledons</taxon>
        <taxon>Gunneridae</taxon>
        <taxon>Pentapetalae</taxon>
        <taxon>rosids</taxon>
        <taxon>fabids</taxon>
        <taxon>Fagales</taxon>
        <taxon>Fagaceae</taxon>
        <taxon>Lithocarpus</taxon>
    </lineage>
</organism>
<feature type="region of interest" description="Disordered" evidence="1">
    <location>
        <begin position="172"/>
        <end position="196"/>
    </location>
</feature>
<feature type="compositionally biased region" description="Low complexity" evidence="1">
    <location>
        <begin position="333"/>
        <end position="348"/>
    </location>
</feature>
<sequence>MSGSQSLKNIDINVYYSGPLLNPNEIDGFPFKGLGIECYYMMIHRKLKMLNDLKMKIIEELNLNPACYDIKIIYLYLQEVFHERINYGYMAIKKDKHVNIMFNRIHKMPQVNATELYVSSEPLAEVDAEEVQQTTTSLQFTALDDGCTTMVDYALSSQNHAANISETFQPQETHLGEEDEEEDHAANNGENLDDMDEYEERIERGDFDRNVDDHELVPNFEEENMEYHDEGDANDDIGVQHDTNTTTAYTPLAESFYTNTWKNMVDPLRLQIPFVSTWGDEMHFSKGLTFANKEVGPSTTPFWRAQLAPSVGISYEAVVRLRLTLGKMFGNRSGSYAESSSVGSSRGSTYRERRHKRCEDRDREQEEERSGLGEGSYQTHRKISGASGHWQFDERDRELERLCRLVRDLELEARGRHRRRD</sequence>
<accession>A0AAW2DJP1</accession>
<dbReference type="AlphaFoldDB" id="A0AAW2DJP1"/>
<feature type="compositionally biased region" description="Basic and acidic residues" evidence="1">
    <location>
        <begin position="357"/>
        <end position="371"/>
    </location>
</feature>
<keyword evidence="3" id="KW-1185">Reference proteome</keyword>
<protein>
    <submittedName>
        <fullName evidence="2">Uncharacterized protein</fullName>
    </submittedName>
</protein>
<evidence type="ECO:0000313" key="2">
    <source>
        <dbReference type="EMBL" id="KAL0010631.1"/>
    </source>
</evidence>
<dbReference type="Proteomes" id="UP001459277">
    <property type="component" value="Unassembled WGS sequence"/>
</dbReference>
<dbReference type="EMBL" id="JAZDWU010000002">
    <property type="protein sequence ID" value="KAL0010631.1"/>
    <property type="molecule type" value="Genomic_DNA"/>
</dbReference>
<evidence type="ECO:0000313" key="3">
    <source>
        <dbReference type="Proteomes" id="UP001459277"/>
    </source>
</evidence>
<name>A0AAW2DJP1_9ROSI</name>
<proteinExistence type="predicted"/>
<reference evidence="2 3" key="1">
    <citation type="submission" date="2024-01" db="EMBL/GenBank/DDBJ databases">
        <title>A telomere-to-telomere, gap-free genome of sweet tea (Lithocarpus litseifolius).</title>
        <authorList>
            <person name="Zhou J."/>
        </authorList>
    </citation>
    <scope>NUCLEOTIDE SEQUENCE [LARGE SCALE GENOMIC DNA]</scope>
    <source>
        <strain evidence="2">Zhou-2022a</strain>
        <tissue evidence="2">Leaf</tissue>
    </source>
</reference>